<reference evidence="7 8" key="1">
    <citation type="journal article" date="2019" name="Int. J. Syst. Evol. Microbiol.">
        <title>The Global Catalogue of Microorganisms (GCM) 10K type strain sequencing project: providing services to taxonomists for standard genome sequencing and annotation.</title>
        <authorList>
            <consortium name="The Broad Institute Genomics Platform"/>
            <consortium name="The Broad Institute Genome Sequencing Center for Infectious Disease"/>
            <person name="Wu L."/>
            <person name="Ma J."/>
        </authorList>
    </citation>
    <scope>NUCLEOTIDE SEQUENCE [LARGE SCALE GENOMIC DNA]</scope>
    <source>
        <strain evidence="7 8">JCM 16002</strain>
    </source>
</reference>
<dbReference type="InterPro" id="IPR010998">
    <property type="entry name" value="Integrase_recombinase_N"/>
</dbReference>
<keyword evidence="3" id="KW-0233">DNA recombination</keyword>
<dbReference type="InterPro" id="IPR044068">
    <property type="entry name" value="CB"/>
</dbReference>
<comment type="similarity">
    <text evidence="1">Belongs to the 'phage' integrase family.</text>
</comment>
<evidence type="ECO:0000313" key="8">
    <source>
        <dbReference type="Proteomes" id="UP001500383"/>
    </source>
</evidence>
<dbReference type="SUPFAM" id="SSF56349">
    <property type="entry name" value="DNA breaking-rejoining enzymes"/>
    <property type="match status" value="1"/>
</dbReference>
<evidence type="ECO:0000256" key="2">
    <source>
        <dbReference type="ARBA" id="ARBA00023125"/>
    </source>
</evidence>
<evidence type="ECO:0000256" key="4">
    <source>
        <dbReference type="PROSITE-ProRule" id="PRU01248"/>
    </source>
</evidence>
<protein>
    <recommendedName>
        <fullName evidence="9">Integrase</fullName>
    </recommendedName>
</protein>
<dbReference type="InterPro" id="IPR013762">
    <property type="entry name" value="Integrase-like_cat_sf"/>
</dbReference>
<dbReference type="PROSITE" id="PS51900">
    <property type="entry name" value="CB"/>
    <property type="match status" value="1"/>
</dbReference>
<evidence type="ECO:0000313" key="7">
    <source>
        <dbReference type="EMBL" id="GAA1722029.1"/>
    </source>
</evidence>
<evidence type="ECO:0000259" key="6">
    <source>
        <dbReference type="PROSITE" id="PS51900"/>
    </source>
</evidence>
<evidence type="ECO:0000256" key="3">
    <source>
        <dbReference type="ARBA" id="ARBA00023172"/>
    </source>
</evidence>
<evidence type="ECO:0000256" key="1">
    <source>
        <dbReference type="ARBA" id="ARBA00008857"/>
    </source>
</evidence>
<dbReference type="EMBL" id="BAAAQG010000028">
    <property type="protein sequence ID" value="GAA1722029.1"/>
    <property type="molecule type" value="Genomic_DNA"/>
</dbReference>
<feature type="domain" description="Tyr recombinase" evidence="5">
    <location>
        <begin position="103"/>
        <end position="270"/>
    </location>
</feature>
<dbReference type="InterPro" id="IPR011010">
    <property type="entry name" value="DNA_brk_join_enz"/>
</dbReference>
<dbReference type="InterPro" id="IPR002104">
    <property type="entry name" value="Integrase_catalytic"/>
</dbReference>
<evidence type="ECO:0008006" key="9">
    <source>
        <dbReference type="Google" id="ProtNLM"/>
    </source>
</evidence>
<dbReference type="InterPro" id="IPR050090">
    <property type="entry name" value="Tyrosine_recombinase_XerCD"/>
</dbReference>
<feature type="domain" description="Core-binding (CB)" evidence="6">
    <location>
        <begin position="3"/>
        <end position="82"/>
    </location>
</feature>
<dbReference type="RefSeq" id="WP_241730456.1">
    <property type="nucleotide sequence ID" value="NZ_BAAAQG010000028.1"/>
</dbReference>
<proteinExistence type="inferred from homology"/>
<dbReference type="Gene3D" id="1.10.443.10">
    <property type="entry name" value="Intergrase catalytic core"/>
    <property type="match status" value="1"/>
</dbReference>
<dbReference type="PANTHER" id="PTHR30349:SF41">
    <property type="entry name" value="INTEGRASE_RECOMBINASE PROTEIN MJ0367-RELATED"/>
    <property type="match status" value="1"/>
</dbReference>
<sequence length="284" mass="32653">MPPIPLVHLDDFELWQVSSRLSERTITERRRILAQFYRETGIQPAHAQPIDITRWIASHDTWSDSTIVNYVACLTAFYKWLNVQDRRVDNPMTKVGRPRAPKRLPRPVSARDVQMLLSAPTRMTTHAMILLAALQGLRVHEIAKLRGEDINRDRQVLYVKGKGKKPAELPLHPMVADWSRRMPDRGWWFPSRQFPSDPVQAKSVSRTISDHMRRCGVAGTPHRLRHYFATQLLADGADIYLVRDLLRHENVATTAIYTQLPDAMRREAIDRLDPWGAPPQPNAA</sequence>
<keyword evidence="8" id="KW-1185">Reference proteome</keyword>
<gene>
    <name evidence="7" type="ORF">GCM10009831_35230</name>
</gene>
<accession>A0ABN2JD31</accession>
<comment type="caution">
    <text evidence="7">The sequence shown here is derived from an EMBL/GenBank/DDBJ whole genome shotgun (WGS) entry which is preliminary data.</text>
</comment>
<keyword evidence="2 4" id="KW-0238">DNA-binding</keyword>
<evidence type="ECO:0000259" key="5">
    <source>
        <dbReference type="PROSITE" id="PS51898"/>
    </source>
</evidence>
<dbReference type="Proteomes" id="UP001500383">
    <property type="component" value="Unassembled WGS sequence"/>
</dbReference>
<dbReference type="PANTHER" id="PTHR30349">
    <property type="entry name" value="PHAGE INTEGRASE-RELATED"/>
    <property type="match status" value="1"/>
</dbReference>
<organism evidence="7 8">
    <name type="scientific">Dietzia cercidiphylli</name>
    <dbReference type="NCBI Taxonomy" id="498199"/>
    <lineage>
        <taxon>Bacteria</taxon>
        <taxon>Bacillati</taxon>
        <taxon>Actinomycetota</taxon>
        <taxon>Actinomycetes</taxon>
        <taxon>Mycobacteriales</taxon>
        <taxon>Dietziaceae</taxon>
        <taxon>Dietzia</taxon>
    </lineage>
</organism>
<dbReference type="Gene3D" id="1.10.150.130">
    <property type="match status" value="1"/>
</dbReference>
<dbReference type="Pfam" id="PF00589">
    <property type="entry name" value="Phage_integrase"/>
    <property type="match status" value="1"/>
</dbReference>
<dbReference type="CDD" id="cd00397">
    <property type="entry name" value="DNA_BRE_C"/>
    <property type="match status" value="1"/>
</dbReference>
<name>A0ABN2JD31_9ACTN</name>
<dbReference type="PROSITE" id="PS51898">
    <property type="entry name" value="TYR_RECOMBINASE"/>
    <property type="match status" value="1"/>
</dbReference>